<dbReference type="Gene3D" id="3.40.190.10">
    <property type="entry name" value="Periplasmic binding protein-like II"/>
    <property type="match status" value="2"/>
</dbReference>
<dbReference type="SUPFAM" id="SSF53850">
    <property type="entry name" value="Periplasmic binding protein-like II"/>
    <property type="match status" value="1"/>
</dbReference>
<dbReference type="EMBL" id="QGNA01000001">
    <property type="protein sequence ID" value="PWS38043.1"/>
    <property type="molecule type" value="Genomic_DNA"/>
</dbReference>
<evidence type="ECO:0000313" key="6">
    <source>
        <dbReference type="EMBL" id="PWS38043.1"/>
    </source>
</evidence>
<keyword evidence="7" id="KW-1185">Reference proteome</keyword>
<evidence type="ECO:0000259" key="5">
    <source>
        <dbReference type="Pfam" id="PF09084"/>
    </source>
</evidence>
<evidence type="ECO:0000256" key="1">
    <source>
        <dbReference type="ARBA" id="ARBA00004418"/>
    </source>
</evidence>
<dbReference type="OrthoDB" id="7374754at2"/>
<evidence type="ECO:0000313" key="7">
    <source>
        <dbReference type="Proteomes" id="UP000245765"/>
    </source>
</evidence>
<feature type="signal peptide" evidence="4">
    <location>
        <begin position="1"/>
        <end position="21"/>
    </location>
</feature>
<reference evidence="7" key="1">
    <citation type="submission" date="2018-05" db="EMBL/GenBank/DDBJ databases">
        <authorList>
            <person name="Du Z."/>
            <person name="Wang X."/>
        </authorList>
    </citation>
    <scope>NUCLEOTIDE SEQUENCE [LARGE SCALE GENOMIC DNA]</scope>
    <source>
        <strain evidence="7">CQN31</strain>
    </source>
</reference>
<name>A0A317FHH5_9PROT</name>
<sequence length="318" mass="34480">MLRRHLLAAGAAAALPLPAFAQGAPIRMTIATGVDPSFAQFYVARESGIFERNGLDITVNTGPSGSAMIAFLVGNQINAAYGAEQAGVSAHLVDPNVVVVAEGVALIRWIGIVGRNIANMDGLKGKRVGVARGTGSETFWLSVVSRMNLNPADYTIVNVEAPEMVAALERGNIDAYAVWEPWMTRGVRAISGASILTTNENIQIIRNLIYMNKGWAEQNAEATQRFMRSMIQATDLIASNRDQAVQNVSRFLRQDRALVAELMTKVDHRLNLTSDTVANVQLAIDQLRGMNRLSKEVTPSQVIWTGALSQVAPDRVRI</sequence>
<protein>
    <recommendedName>
        <fullName evidence="5">SsuA/THI5-like domain-containing protein</fullName>
    </recommendedName>
</protein>
<organism evidence="6 7">
    <name type="scientific">Falsiroseomonas bella</name>
    <dbReference type="NCBI Taxonomy" id="2184016"/>
    <lineage>
        <taxon>Bacteria</taxon>
        <taxon>Pseudomonadati</taxon>
        <taxon>Pseudomonadota</taxon>
        <taxon>Alphaproteobacteria</taxon>
        <taxon>Acetobacterales</taxon>
        <taxon>Roseomonadaceae</taxon>
        <taxon>Falsiroseomonas</taxon>
    </lineage>
</organism>
<feature type="domain" description="SsuA/THI5-like" evidence="5">
    <location>
        <begin position="36"/>
        <end position="244"/>
    </location>
</feature>
<comment type="similarity">
    <text evidence="2">Belongs to the bacterial solute-binding protein SsuA/TauA family.</text>
</comment>
<gene>
    <name evidence="6" type="ORF">DFH01_01660</name>
</gene>
<accession>A0A317FHH5</accession>
<dbReference type="RefSeq" id="WP_109868665.1">
    <property type="nucleotide sequence ID" value="NZ_QGNA01000001.1"/>
</dbReference>
<dbReference type="AlphaFoldDB" id="A0A317FHH5"/>
<comment type="caution">
    <text evidence="6">The sequence shown here is derived from an EMBL/GenBank/DDBJ whole genome shotgun (WGS) entry which is preliminary data.</text>
</comment>
<evidence type="ECO:0000256" key="4">
    <source>
        <dbReference type="SAM" id="SignalP"/>
    </source>
</evidence>
<evidence type="ECO:0000256" key="2">
    <source>
        <dbReference type="ARBA" id="ARBA00010742"/>
    </source>
</evidence>
<feature type="chain" id="PRO_5016290243" description="SsuA/THI5-like domain-containing protein" evidence="4">
    <location>
        <begin position="22"/>
        <end position="318"/>
    </location>
</feature>
<dbReference type="PANTHER" id="PTHR30024">
    <property type="entry name" value="ALIPHATIC SULFONATES-BINDING PROTEIN-RELATED"/>
    <property type="match status" value="1"/>
</dbReference>
<dbReference type="GO" id="GO:0042597">
    <property type="term" value="C:periplasmic space"/>
    <property type="evidence" value="ECO:0007669"/>
    <property type="project" value="UniProtKB-SubCell"/>
</dbReference>
<keyword evidence="3 4" id="KW-0732">Signal</keyword>
<comment type="subcellular location">
    <subcellularLocation>
        <location evidence="1">Periplasm</location>
    </subcellularLocation>
</comment>
<dbReference type="Pfam" id="PF09084">
    <property type="entry name" value="NMT1"/>
    <property type="match status" value="1"/>
</dbReference>
<dbReference type="Proteomes" id="UP000245765">
    <property type="component" value="Unassembled WGS sequence"/>
</dbReference>
<evidence type="ECO:0000256" key="3">
    <source>
        <dbReference type="ARBA" id="ARBA00022729"/>
    </source>
</evidence>
<dbReference type="PANTHER" id="PTHR30024:SF47">
    <property type="entry name" value="TAURINE-BINDING PERIPLASMIC PROTEIN"/>
    <property type="match status" value="1"/>
</dbReference>
<dbReference type="CDD" id="cd01008">
    <property type="entry name" value="PBP2_NrtA_SsuA_CpmA_like"/>
    <property type="match status" value="1"/>
</dbReference>
<dbReference type="InterPro" id="IPR015168">
    <property type="entry name" value="SsuA/THI5"/>
</dbReference>
<proteinExistence type="inferred from homology"/>